<dbReference type="EMBL" id="FNDK01000011">
    <property type="protein sequence ID" value="SDH78120.1"/>
    <property type="molecule type" value="Genomic_DNA"/>
</dbReference>
<keyword evidence="2" id="KW-1133">Transmembrane helix</keyword>
<dbReference type="SMART" id="SM00460">
    <property type="entry name" value="TGc"/>
    <property type="match status" value="1"/>
</dbReference>
<feature type="domain" description="Transglutaminase-like" evidence="3">
    <location>
        <begin position="468"/>
        <end position="542"/>
    </location>
</feature>
<dbReference type="PANTHER" id="PTHR42736">
    <property type="entry name" value="PROTEIN-GLUTAMINE GAMMA-GLUTAMYLTRANSFERASE"/>
    <property type="match status" value="1"/>
</dbReference>
<keyword evidence="2" id="KW-0472">Membrane</keyword>
<dbReference type="PANTHER" id="PTHR42736:SF1">
    <property type="entry name" value="PROTEIN-GLUTAMINE GAMMA-GLUTAMYLTRANSFERASE"/>
    <property type="match status" value="1"/>
</dbReference>
<dbReference type="AlphaFoldDB" id="A0A1G8F7N9"/>
<protein>
    <recommendedName>
        <fullName evidence="3">Transglutaminase-like domain-containing protein</fullName>
    </recommendedName>
</protein>
<gene>
    <name evidence="4" type="ORF">SAMN05192534_11177</name>
</gene>
<evidence type="ECO:0000259" key="3">
    <source>
        <dbReference type="SMART" id="SM00460"/>
    </source>
</evidence>
<feature type="transmembrane region" description="Helical" evidence="2">
    <location>
        <begin position="590"/>
        <end position="609"/>
    </location>
</feature>
<dbReference type="InterPro" id="IPR052901">
    <property type="entry name" value="Bact_TGase-like"/>
</dbReference>
<feature type="transmembrane region" description="Helical" evidence="2">
    <location>
        <begin position="112"/>
        <end position="133"/>
    </location>
</feature>
<evidence type="ECO:0000313" key="5">
    <source>
        <dbReference type="Proteomes" id="UP000199163"/>
    </source>
</evidence>
<dbReference type="SUPFAM" id="SSF54001">
    <property type="entry name" value="Cysteine proteinases"/>
    <property type="match status" value="1"/>
</dbReference>
<keyword evidence="5" id="KW-1185">Reference proteome</keyword>
<dbReference type="RefSeq" id="WP_091273666.1">
    <property type="nucleotide sequence ID" value="NZ_FNDK01000011.1"/>
</dbReference>
<dbReference type="InterPro" id="IPR025403">
    <property type="entry name" value="TgpA-like_C"/>
</dbReference>
<dbReference type="InterPro" id="IPR002931">
    <property type="entry name" value="Transglutaminase-like"/>
</dbReference>
<evidence type="ECO:0000256" key="1">
    <source>
        <dbReference type="SAM" id="MobiDB-lite"/>
    </source>
</evidence>
<feature type="transmembrane region" description="Helical" evidence="2">
    <location>
        <begin position="196"/>
        <end position="218"/>
    </location>
</feature>
<feature type="transmembrane region" description="Helical" evidence="2">
    <location>
        <begin position="62"/>
        <end position="87"/>
    </location>
</feature>
<keyword evidence="2" id="KW-0812">Transmembrane</keyword>
<evidence type="ECO:0000256" key="2">
    <source>
        <dbReference type="SAM" id="Phobius"/>
    </source>
</evidence>
<feature type="compositionally biased region" description="Acidic residues" evidence="1">
    <location>
        <begin position="555"/>
        <end position="580"/>
    </location>
</feature>
<proteinExistence type="predicted"/>
<feature type="transmembrane region" description="Helical" evidence="2">
    <location>
        <begin position="140"/>
        <end position="159"/>
    </location>
</feature>
<accession>A0A1G8F7N9</accession>
<organism evidence="4 5">
    <name type="scientific">Alteribacillus persepolensis</name>
    <dbReference type="NCBI Taxonomy" id="568899"/>
    <lineage>
        <taxon>Bacteria</taxon>
        <taxon>Bacillati</taxon>
        <taxon>Bacillota</taxon>
        <taxon>Bacilli</taxon>
        <taxon>Bacillales</taxon>
        <taxon>Bacillaceae</taxon>
        <taxon>Alteribacillus</taxon>
    </lineage>
</organism>
<dbReference type="Gene3D" id="3.10.620.30">
    <property type="match status" value="1"/>
</dbReference>
<evidence type="ECO:0000313" key="4">
    <source>
        <dbReference type="EMBL" id="SDH78120.1"/>
    </source>
</evidence>
<feature type="transmembrane region" description="Helical" evidence="2">
    <location>
        <begin position="35"/>
        <end position="55"/>
    </location>
</feature>
<dbReference type="Pfam" id="PF01841">
    <property type="entry name" value="Transglut_core"/>
    <property type="match status" value="1"/>
</dbReference>
<dbReference type="Pfam" id="PF11992">
    <property type="entry name" value="TgpA_N"/>
    <property type="match status" value="1"/>
</dbReference>
<dbReference type="Proteomes" id="UP000199163">
    <property type="component" value="Unassembled WGS sequence"/>
</dbReference>
<feature type="transmembrane region" description="Helical" evidence="2">
    <location>
        <begin position="12"/>
        <end position="29"/>
    </location>
</feature>
<name>A0A1G8F7N9_9BACI</name>
<sequence>MNTTHRTPRLFLLYMLAYLLLMEWLIPLPEVSKTAFVPVFMAGAAFFFLVVFLGFSWWMTLFLMTAGTLFSLHLIFLDSVFFSPAWWDVLIGNVTQNVHFIVNGQWHMLTDFFRSMLFFCLLAIMSYLIYFWIVQARRILFFFIFTVIYIAVMDTFLPYDGAQAIVRIFVLGFVLMALLQWDRLTLFFPEGRKKGMWLRWLLASAALLIIAAGVGIAAPKSAPQWPDPVPFLESQTGLGNENGYGANNVRKIGYGDDDERLGGGFEMDDSPVFVATGDSDGYFRGEAKNIYTGHGWVSDVPNDTAHESMLYAEEVKTEEKTIEIDMAQNRAYDFVFYPGSLKSVRIPGQEEADVQVGVHSGRANIVVNEASYEPAVYTVTYEEPQFSEDMLQASGSQDPVEITSHYLQLPDDLPTAIGELAEALTSDADNRYDKVRAIEEYFHGPDFVYDTVNIAVPSEEEDYVEQFLFETQRGYCDNFSTSMAVMLRTLDIPTRWVKGFTKGDSLEQNGDRQVQEVTNAHAHSWVEVYFPDVGWVPFEPTRGFGSHADYVNETNEAESDTQEEEEEEETEESTDTEQEEAAAASSNYTVWPYIVGGILLIGGLVLFYYRFRFLKAFLLVRFKQMNNAAAFTRAFHALLWLLEAAGYKRKQSETLREYAHRLDGDFNTTDMINLTIIYEKIHYGKQTNQADWPAVFSVWENMVNRINA</sequence>
<reference evidence="4 5" key="1">
    <citation type="submission" date="2016-10" db="EMBL/GenBank/DDBJ databases">
        <authorList>
            <person name="de Groot N.N."/>
        </authorList>
    </citation>
    <scope>NUCLEOTIDE SEQUENCE [LARGE SCALE GENOMIC DNA]</scope>
    <source>
        <strain evidence="4 5">DSM 21632</strain>
    </source>
</reference>
<dbReference type="Pfam" id="PF13559">
    <property type="entry name" value="DUF4129"/>
    <property type="match status" value="1"/>
</dbReference>
<dbReference type="InterPro" id="IPR038765">
    <property type="entry name" value="Papain-like_cys_pep_sf"/>
</dbReference>
<feature type="region of interest" description="Disordered" evidence="1">
    <location>
        <begin position="546"/>
        <end position="581"/>
    </location>
</feature>
<dbReference type="OrthoDB" id="9804872at2"/>
<dbReference type="STRING" id="568899.SAMN05192534_11177"/>
<dbReference type="InterPro" id="IPR021878">
    <property type="entry name" value="TgpA_N"/>
</dbReference>
<feature type="transmembrane region" description="Helical" evidence="2">
    <location>
        <begin position="165"/>
        <end position="184"/>
    </location>
</feature>